<comment type="cofactor">
    <cofactor evidence="1">
        <name>Zn(2+)</name>
        <dbReference type="ChEBI" id="CHEBI:29105"/>
    </cofactor>
</comment>
<organism evidence="7 8">
    <name type="scientific">Pandoraea iniqua</name>
    <dbReference type="NCBI Taxonomy" id="2508288"/>
    <lineage>
        <taxon>Bacteria</taxon>
        <taxon>Pseudomonadati</taxon>
        <taxon>Pseudomonadota</taxon>
        <taxon>Betaproteobacteria</taxon>
        <taxon>Burkholderiales</taxon>
        <taxon>Burkholderiaceae</taxon>
        <taxon>Pandoraea</taxon>
    </lineage>
</organism>
<evidence type="ECO:0000256" key="1">
    <source>
        <dbReference type="ARBA" id="ARBA00001947"/>
    </source>
</evidence>
<dbReference type="InterPro" id="IPR000286">
    <property type="entry name" value="HDACs"/>
</dbReference>
<evidence type="ECO:0000313" key="8">
    <source>
        <dbReference type="Proteomes" id="UP000333828"/>
    </source>
</evidence>
<protein>
    <submittedName>
        <fullName evidence="7">Acetylpolyamine aminohydrolase</fullName>
    </submittedName>
</protein>
<dbReference type="InterPro" id="IPR023696">
    <property type="entry name" value="Ureohydrolase_dom_sf"/>
</dbReference>
<dbReference type="Proteomes" id="UP000333828">
    <property type="component" value="Unassembled WGS sequence"/>
</dbReference>
<dbReference type="GO" id="GO:0016787">
    <property type="term" value="F:hydrolase activity"/>
    <property type="evidence" value="ECO:0007669"/>
    <property type="project" value="UniProtKB-KW"/>
</dbReference>
<dbReference type="CDD" id="cd10001">
    <property type="entry name" value="HDAC_classII_APAH"/>
    <property type="match status" value="1"/>
</dbReference>
<evidence type="ECO:0000256" key="2">
    <source>
        <dbReference type="ARBA" id="ARBA00005947"/>
    </source>
</evidence>
<dbReference type="GO" id="GO:0004407">
    <property type="term" value="F:histone deacetylase activity"/>
    <property type="evidence" value="ECO:0007669"/>
    <property type="project" value="TreeGrafter"/>
</dbReference>
<dbReference type="GO" id="GO:0046872">
    <property type="term" value="F:metal ion binding"/>
    <property type="evidence" value="ECO:0007669"/>
    <property type="project" value="UniProtKB-KW"/>
</dbReference>
<dbReference type="EMBL" id="CABPSI010000001">
    <property type="protein sequence ID" value="VVD71313.1"/>
    <property type="molecule type" value="Genomic_DNA"/>
</dbReference>
<evidence type="ECO:0000256" key="4">
    <source>
        <dbReference type="ARBA" id="ARBA00022801"/>
    </source>
</evidence>
<dbReference type="GO" id="GO:0040029">
    <property type="term" value="P:epigenetic regulation of gene expression"/>
    <property type="evidence" value="ECO:0007669"/>
    <property type="project" value="TreeGrafter"/>
</dbReference>
<dbReference type="PRINTS" id="PR01270">
    <property type="entry name" value="HDASUPER"/>
</dbReference>
<dbReference type="InterPro" id="IPR037138">
    <property type="entry name" value="His_deacetylse_dom_sf"/>
</dbReference>
<sequence>MLTLYSDAHLTHQGTEWVNGERHPSVESPARAANVLASIRAAALGECQLAERHDSRAYMTVHSERYVRFLENAWRIWQEDGRTHHALPLVWPARGATSDVEPAHIEGKLGFYAADAFAAITPGTWDAARTSADVALSAMRVVAQGASSAFALCRPPGHHASREAMGGYCYLNNAALAAQGFIDSGASRVAILDIDYHHGNGTQSIFEARDDVLFVSIHGDTDKSYPYFYGHAHERGIGDGLGYTLNLPLPHGTGWADYRAALTHACDRIAAYAPDAVVISLGVDTFKKDPISRFTMESEDYLSIGRAISKIARSTLFVLEGGYCVEDIGVNVSNTLIGFSNG</sequence>
<evidence type="ECO:0000259" key="6">
    <source>
        <dbReference type="Pfam" id="PF00850"/>
    </source>
</evidence>
<keyword evidence="4 7" id="KW-0378">Hydrolase</keyword>
<keyword evidence="5" id="KW-0862">Zinc</keyword>
<comment type="similarity">
    <text evidence="2">Belongs to the histone deacetylase family.</text>
</comment>
<dbReference type="Gene3D" id="3.40.800.20">
    <property type="entry name" value="Histone deacetylase domain"/>
    <property type="match status" value="1"/>
</dbReference>
<dbReference type="InterPro" id="IPR023801">
    <property type="entry name" value="His_deacetylse_dom"/>
</dbReference>
<dbReference type="AlphaFoldDB" id="A0A5E4S8C1"/>
<keyword evidence="8" id="KW-1185">Reference proteome</keyword>
<dbReference type="RefSeq" id="WP_150682819.1">
    <property type="nucleotide sequence ID" value="NZ_CABPSI010000001.1"/>
</dbReference>
<evidence type="ECO:0000313" key="7">
    <source>
        <dbReference type="EMBL" id="VVD71313.1"/>
    </source>
</evidence>
<accession>A0A5E4S8C1</accession>
<dbReference type="PANTHER" id="PTHR10625:SF17">
    <property type="entry name" value="HISTONE DEACETYLASE 8"/>
    <property type="match status" value="1"/>
</dbReference>
<name>A0A5E4S8C1_9BURK</name>
<gene>
    <name evidence="7" type="ORF">PIN31115_00615</name>
</gene>
<dbReference type="SUPFAM" id="SSF52768">
    <property type="entry name" value="Arginase/deacetylase"/>
    <property type="match status" value="1"/>
</dbReference>
<keyword evidence="3" id="KW-0479">Metal-binding</keyword>
<dbReference type="PANTHER" id="PTHR10625">
    <property type="entry name" value="HISTONE DEACETYLASE HDAC1-RELATED"/>
    <property type="match status" value="1"/>
</dbReference>
<proteinExistence type="inferred from homology"/>
<reference evidence="7 8" key="1">
    <citation type="submission" date="2019-08" db="EMBL/GenBank/DDBJ databases">
        <authorList>
            <person name="Peeters C."/>
        </authorList>
    </citation>
    <scope>NUCLEOTIDE SEQUENCE [LARGE SCALE GENOMIC DNA]</scope>
    <source>
        <strain evidence="7 8">LMG 31115</strain>
    </source>
</reference>
<evidence type="ECO:0000256" key="3">
    <source>
        <dbReference type="ARBA" id="ARBA00022723"/>
    </source>
</evidence>
<feature type="domain" description="Histone deacetylase" evidence="6">
    <location>
        <begin position="26"/>
        <end position="333"/>
    </location>
</feature>
<dbReference type="Pfam" id="PF00850">
    <property type="entry name" value="Hist_deacetyl"/>
    <property type="match status" value="1"/>
</dbReference>
<evidence type="ECO:0000256" key="5">
    <source>
        <dbReference type="ARBA" id="ARBA00022833"/>
    </source>
</evidence>